<dbReference type="SUPFAM" id="SSF53800">
    <property type="entry name" value="Chelatase"/>
    <property type="match status" value="1"/>
</dbReference>
<keyword evidence="2" id="KW-0456">Lyase</keyword>
<dbReference type="Gene3D" id="3.40.50.1400">
    <property type="match status" value="2"/>
</dbReference>
<dbReference type="Proteomes" id="UP000295281">
    <property type="component" value="Unassembled WGS sequence"/>
</dbReference>
<dbReference type="RefSeq" id="WP_133743675.1">
    <property type="nucleotide sequence ID" value="NZ_SNYN01000037.1"/>
</dbReference>
<accession>A0A4R6UGV7</accession>
<evidence type="ECO:0000313" key="3">
    <source>
        <dbReference type="EMBL" id="TDQ44185.1"/>
    </source>
</evidence>
<evidence type="ECO:0000256" key="1">
    <source>
        <dbReference type="ARBA" id="ARBA00022723"/>
    </source>
</evidence>
<dbReference type="InterPro" id="IPR002762">
    <property type="entry name" value="CbiX-like"/>
</dbReference>
<sequence>MRPTLILAVHGTRDPRGTETARHLADRVAERTDAPVRLAFADVRAPDVAAVAATVEGPIVVVPAFLAGGYHVRVDIPGQLARAGRSDAHVTDALGADPRLVVAAAARLAEAGRRPGDAVVLAAAGSSDPSALAEVATAAERLSRLVETPVHVAYAATAAPGVAETVARLRARGHRRVAVASWLLAPGLFHTRVTGSGADAVAAPLCPDPGVADTVLERYHAALRPVPA</sequence>
<dbReference type="GO" id="GO:0046872">
    <property type="term" value="F:metal ion binding"/>
    <property type="evidence" value="ECO:0007669"/>
    <property type="project" value="UniProtKB-KW"/>
</dbReference>
<dbReference type="GO" id="GO:0016829">
    <property type="term" value="F:lyase activity"/>
    <property type="evidence" value="ECO:0007669"/>
    <property type="project" value="UniProtKB-KW"/>
</dbReference>
<keyword evidence="4" id="KW-1185">Reference proteome</keyword>
<dbReference type="Pfam" id="PF01903">
    <property type="entry name" value="CbiX"/>
    <property type="match status" value="2"/>
</dbReference>
<dbReference type="CDD" id="cd03416">
    <property type="entry name" value="CbiX_SirB_N"/>
    <property type="match status" value="1"/>
</dbReference>
<dbReference type="OrthoDB" id="7345302at2"/>
<dbReference type="PANTHER" id="PTHR33542">
    <property type="entry name" value="SIROHYDROCHLORIN FERROCHELATASE, CHLOROPLASTIC"/>
    <property type="match status" value="1"/>
</dbReference>
<dbReference type="AlphaFoldDB" id="A0A4R6UGV7"/>
<dbReference type="EMBL" id="SNYN01000037">
    <property type="protein sequence ID" value="TDQ44185.1"/>
    <property type="molecule type" value="Genomic_DNA"/>
</dbReference>
<protein>
    <submittedName>
        <fullName evidence="3">Sirohydrochlorin ferrochelatase</fullName>
    </submittedName>
</protein>
<name>A0A4R6UGV7_9ACTN</name>
<proteinExistence type="predicted"/>
<dbReference type="PANTHER" id="PTHR33542:SF5">
    <property type="entry name" value="FERROCHELATASE CHE1"/>
    <property type="match status" value="1"/>
</dbReference>
<organism evidence="3 4">
    <name type="scientific">Actinorugispora endophytica</name>
    <dbReference type="NCBI Taxonomy" id="1605990"/>
    <lineage>
        <taxon>Bacteria</taxon>
        <taxon>Bacillati</taxon>
        <taxon>Actinomycetota</taxon>
        <taxon>Actinomycetes</taxon>
        <taxon>Streptosporangiales</taxon>
        <taxon>Nocardiopsidaceae</taxon>
        <taxon>Actinorugispora</taxon>
    </lineage>
</organism>
<gene>
    <name evidence="3" type="ORF">EV190_13722</name>
</gene>
<reference evidence="3 4" key="1">
    <citation type="submission" date="2019-03" db="EMBL/GenBank/DDBJ databases">
        <title>Genomic Encyclopedia of Type Strains, Phase IV (KMG-IV): sequencing the most valuable type-strain genomes for metagenomic binning, comparative biology and taxonomic classification.</title>
        <authorList>
            <person name="Goeker M."/>
        </authorList>
    </citation>
    <scope>NUCLEOTIDE SEQUENCE [LARGE SCALE GENOMIC DNA]</scope>
    <source>
        <strain evidence="3 4">DSM 46770</strain>
    </source>
</reference>
<evidence type="ECO:0000313" key="4">
    <source>
        <dbReference type="Proteomes" id="UP000295281"/>
    </source>
</evidence>
<dbReference type="InterPro" id="IPR050963">
    <property type="entry name" value="Sirohydro_Cobaltochel/CbiX"/>
</dbReference>
<dbReference type="CDD" id="cd03414">
    <property type="entry name" value="CbiX_SirB_C"/>
    <property type="match status" value="1"/>
</dbReference>
<comment type="caution">
    <text evidence="3">The sequence shown here is derived from an EMBL/GenBank/DDBJ whole genome shotgun (WGS) entry which is preliminary data.</text>
</comment>
<keyword evidence="1" id="KW-0479">Metal-binding</keyword>
<evidence type="ECO:0000256" key="2">
    <source>
        <dbReference type="ARBA" id="ARBA00023239"/>
    </source>
</evidence>